<protein>
    <submittedName>
        <fullName evidence="2">Uncharacterized protein</fullName>
    </submittedName>
</protein>
<feature type="compositionally biased region" description="Polar residues" evidence="1">
    <location>
        <begin position="31"/>
        <end position="48"/>
    </location>
</feature>
<sequence length="154" mass="17617">MFTAKCDEVAGSSTLDRTKLFVPDAMDSGRDNTFQQTNSHSNNYANEPNNTAADLARIRTPHLSPKRTSLNFVVMRATDAVQLDTTSVTAHELNRQFRHRTTRIWLHRATDRSHWLHCETRNDESTSAQVLREEYLLTQVVPIHFILTRVPNVA</sequence>
<name>A0A0K8S8F1_LYGHE</name>
<feature type="region of interest" description="Disordered" evidence="1">
    <location>
        <begin position="26"/>
        <end position="48"/>
    </location>
</feature>
<dbReference type="EMBL" id="GBRD01016817">
    <property type="protein sequence ID" value="JAG49010.1"/>
    <property type="molecule type" value="Transcribed_RNA"/>
</dbReference>
<evidence type="ECO:0000256" key="1">
    <source>
        <dbReference type="SAM" id="MobiDB-lite"/>
    </source>
</evidence>
<dbReference type="AlphaFoldDB" id="A0A0K8S8F1"/>
<organism evidence="2">
    <name type="scientific">Lygus hesperus</name>
    <name type="common">Western plant bug</name>
    <dbReference type="NCBI Taxonomy" id="30085"/>
    <lineage>
        <taxon>Eukaryota</taxon>
        <taxon>Metazoa</taxon>
        <taxon>Ecdysozoa</taxon>
        <taxon>Arthropoda</taxon>
        <taxon>Hexapoda</taxon>
        <taxon>Insecta</taxon>
        <taxon>Pterygota</taxon>
        <taxon>Neoptera</taxon>
        <taxon>Paraneoptera</taxon>
        <taxon>Hemiptera</taxon>
        <taxon>Heteroptera</taxon>
        <taxon>Panheteroptera</taxon>
        <taxon>Cimicomorpha</taxon>
        <taxon>Miridae</taxon>
        <taxon>Mirini</taxon>
        <taxon>Lygus</taxon>
    </lineage>
</organism>
<reference evidence="2" key="1">
    <citation type="submission" date="2014-09" db="EMBL/GenBank/DDBJ databases">
        <authorList>
            <person name="Magalhaes I.L.F."/>
            <person name="Oliveira U."/>
            <person name="Santos F.R."/>
            <person name="Vidigal T.H.D.A."/>
            <person name="Brescovit A.D."/>
            <person name="Santos A.J."/>
        </authorList>
    </citation>
    <scope>NUCLEOTIDE SEQUENCE</scope>
</reference>
<accession>A0A0K8S8F1</accession>
<proteinExistence type="predicted"/>
<evidence type="ECO:0000313" key="2">
    <source>
        <dbReference type="EMBL" id="JAG49010.1"/>
    </source>
</evidence>